<evidence type="ECO:0000313" key="1">
    <source>
        <dbReference type="EMBL" id="AEA27928.1"/>
    </source>
</evidence>
<reference evidence="1 2" key="1">
    <citation type="journal article" date="2011" name="J. Bacteriol.">
        <title>Genome sequence of the 1,4-dioxane-degrading Pseudonocardia dioxanivorans strain CB1190.</title>
        <authorList>
            <person name="Sales C.M."/>
            <person name="Mahendra S."/>
            <person name="Grostern A."/>
            <person name="Parales R.E."/>
            <person name="Goodwin L.A."/>
            <person name="Woyke T."/>
            <person name="Nolan M."/>
            <person name="Lapidus A."/>
            <person name="Chertkov O."/>
            <person name="Ovchinnikova G."/>
            <person name="Sczyrba A."/>
            <person name="Alvarez-Cohen L."/>
        </authorList>
    </citation>
    <scope>NUCLEOTIDE SEQUENCE [LARGE SCALE GENOMIC DNA]</scope>
    <source>
        <strain evidence="2">ATCC 55486 / DSM 44775 / JCM 13855 / CB1190</strain>
    </source>
</reference>
<proteinExistence type="predicted"/>
<sequence length="138" mass="14539">MGYKHAELMAQADTRLGSGTPATWYLGMSLTVSNADGSGFTEPGSGVNYGRVAISNNTTNWPAAVLIANRVLKRNGAKFTFANPTGSWGLLVEWGLFLALTGGLPRITNPLNQPISPKSGNTPVEFDINALELPFGGS</sequence>
<dbReference type="OrthoDB" id="8566416at2"/>
<gene>
    <name evidence="1" type="ordered locus">Psed_5801</name>
</gene>
<dbReference type="RefSeq" id="WP_013677827.1">
    <property type="nucleotide sequence ID" value="NC_015312.1"/>
</dbReference>
<keyword evidence="2" id="KW-1185">Reference proteome</keyword>
<name>F4D1E0_PSEUX</name>
<dbReference type="InterPro" id="IPR056908">
    <property type="entry name" value="Gp80-like"/>
</dbReference>
<dbReference type="EMBL" id="CP002593">
    <property type="protein sequence ID" value="AEA27928.1"/>
    <property type="molecule type" value="Genomic_DNA"/>
</dbReference>
<organism evidence="1 2">
    <name type="scientific">Pseudonocardia dioxanivorans (strain ATCC 55486 / DSM 44775 / JCM 13855 / CB1190)</name>
    <dbReference type="NCBI Taxonomy" id="675635"/>
    <lineage>
        <taxon>Bacteria</taxon>
        <taxon>Bacillati</taxon>
        <taxon>Actinomycetota</taxon>
        <taxon>Actinomycetes</taxon>
        <taxon>Pseudonocardiales</taxon>
        <taxon>Pseudonocardiaceae</taxon>
        <taxon>Pseudonocardia</taxon>
    </lineage>
</organism>
<protein>
    <submittedName>
        <fullName evidence="1">Uncharacterized protein</fullName>
    </submittedName>
</protein>
<accession>F4D1E0</accession>
<dbReference type="STRING" id="675635.Psed_5801"/>
<dbReference type="KEGG" id="pdx:Psed_5801"/>
<dbReference type="Pfam" id="PF23140">
    <property type="entry name" value="Gp80"/>
    <property type="match status" value="1"/>
</dbReference>
<dbReference type="Proteomes" id="UP000007809">
    <property type="component" value="Chromosome"/>
</dbReference>
<evidence type="ECO:0000313" key="2">
    <source>
        <dbReference type="Proteomes" id="UP000007809"/>
    </source>
</evidence>
<dbReference type="AlphaFoldDB" id="F4D1E0"/>
<dbReference type="HOGENOM" id="CLU_1853552_0_0_11"/>